<gene>
    <name evidence="10" type="ORF">A2150_04775</name>
</gene>
<dbReference type="Pfam" id="PF02687">
    <property type="entry name" value="FtsX"/>
    <property type="match status" value="1"/>
</dbReference>
<comment type="caution">
    <text evidence="10">The sequence shown here is derived from an EMBL/GenBank/DDBJ whole genome shotgun (WGS) entry which is preliminary data.</text>
</comment>
<keyword evidence="5 7" id="KW-1133">Transmembrane helix</keyword>
<dbReference type="Pfam" id="PF12704">
    <property type="entry name" value="MacB_PCD"/>
    <property type="match status" value="1"/>
</dbReference>
<evidence type="ECO:0000256" key="5">
    <source>
        <dbReference type="ARBA" id="ARBA00022989"/>
    </source>
</evidence>
<accession>A0A1F6TGZ5</accession>
<dbReference type="InterPro" id="IPR051447">
    <property type="entry name" value="Lipoprotein-release_system"/>
</dbReference>
<evidence type="ECO:0000256" key="4">
    <source>
        <dbReference type="ARBA" id="ARBA00022692"/>
    </source>
</evidence>
<feature type="domain" description="MacB-like periplasmic core" evidence="9">
    <location>
        <begin position="16"/>
        <end position="251"/>
    </location>
</feature>
<evidence type="ECO:0000256" key="6">
    <source>
        <dbReference type="ARBA" id="ARBA00023136"/>
    </source>
</evidence>
<evidence type="ECO:0008006" key="12">
    <source>
        <dbReference type="Google" id="ProtNLM"/>
    </source>
</evidence>
<feature type="non-terminal residue" evidence="10">
    <location>
        <position position="375"/>
    </location>
</feature>
<reference evidence="10 11" key="1">
    <citation type="journal article" date="2016" name="Nat. Commun.">
        <title>Thousands of microbial genomes shed light on interconnected biogeochemical processes in an aquifer system.</title>
        <authorList>
            <person name="Anantharaman K."/>
            <person name="Brown C.T."/>
            <person name="Hug L.A."/>
            <person name="Sharon I."/>
            <person name="Castelle C.J."/>
            <person name="Probst A.J."/>
            <person name="Thomas B.C."/>
            <person name="Singh A."/>
            <person name="Wilkins M.J."/>
            <person name="Karaoz U."/>
            <person name="Brodie E.L."/>
            <person name="Williams K.H."/>
            <person name="Hubbard S.S."/>
            <person name="Banfield J.F."/>
        </authorList>
    </citation>
    <scope>NUCLEOTIDE SEQUENCE [LARGE SCALE GENOMIC DNA]</scope>
</reference>
<evidence type="ECO:0000256" key="7">
    <source>
        <dbReference type="SAM" id="Phobius"/>
    </source>
</evidence>
<evidence type="ECO:0000313" key="11">
    <source>
        <dbReference type="Proteomes" id="UP000177925"/>
    </source>
</evidence>
<name>A0A1F6TGZ5_9PROT</name>
<dbReference type="STRING" id="1817758.A2150_04775"/>
<dbReference type="Proteomes" id="UP000177925">
    <property type="component" value="Unassembled WGS sequence"/>
</dbReference>
<proteinExistence type="inferred from homology"/>
<evidence type="ECO:0000313" key="10">
    <source>
        <dbReference type="EMBL" id="OGI44345.1"/>
    </source>
</evidence>
<protein>
    <recommendedName>
        <fullName evidence="12">ABC transporter permease</fullName>
    </recommendedName>
</protein>
<dbReference type="PANTHER" id="PTHR30489">
    <property type="entry name" value="LIPOPROTEIN-RELEASING SYSTEM TRANSMEMBRANE PROTEIN LOLE"/>
    <property type="match status" value="1"/>
</dbReference>
<evidence type="ECO:0000256" key="3">
    <source>
        <dbReference type="ARBA" id="ARBA00022475"/>
    </source>
</evidence>
<feature type="transmembrane region" description="Helical" evidence="7">
    <location>
        <begin position="336"/>
        <end position="355"/>
    </location>
</feature>
<dbReference type="AlphaFoldDB" id="A0A1F6TGZ5"/>
<sequence>MIFLALRYLIARRRQTILTLLGIFFGAAAYVAISGFMLGFRYYLVDQLVNNSAHVHVQAREDFLSAHALDESFYGKLTRHVFWDAPPAGRKDNAIVENPQSWYKRLAADPRVAAYSPQLTANVIFSKGKATASASLVGCDPVQQVRVTTIGEYVTEGKWSDLAAGGNRIVIGEELRKKLGVYVSQTILVSSANSPPTPFKVVAVFKTGSSQADTRAYGAITDVQRVNRTPKQVNEIAVRLHDHTQAAALARTWSALSPEKVESWDQQNANLFSVFALQDGIRFLSIGAIMIVAGFGIYNVLNMTVIQKRRDIAILRSMGYSGADIVWLFFSQGLILGLSGVGLGLAFGYALCLYLETIPFGAGPMGQGAGHLIVS</sequence>
<evidence type="ECO:0000256" key="2">
    <source>
        <dbReference type="ARBA" id="ARBA00005236"/>
    </source>
</evidence>
<evidence type="ECO:0000256" key="1">
    <source>
        <dbReference type="ARBA" id="ARBA00004651"/>
    </source>
</evidence>
<dbReference type="GO" id="GO:0098797">
    <property type="term" value="C:plasma membrane protein complex"/>
    <property type="evidence" value="ECO:0007669"/>
    <property type="project" value="TreeGrafter"/>
</dbReference>
<dbReference type="PANTHER" id="PTHR30489:SF0">
    <property type="entry name" value="LIPOPROTEIN-RELEASING SYSTEM TRANSMEMBRANE PROTEIN LOLE"/>
    <property type="match status" value="1"/>
</dbReference>
<keyword evidence="3" id="KW-1003">Cell membrane</keyword>
<feature type="transmembrane region" description="Helical" evidence="7">
    <location>
        <begin position="20"/>
        <end position="44"/>
    </location>
</feature>
<evidence type="ECO:0000259" key="8">
    <source>
        <dbReference type="Pfam" id="PF02687"/>
    </source>
</evidence>
<dbReference type="GO" id="GO:0044874">
    <property type="term" value="P:lipoprotein localization to outer membrane"/>
    <property type="evidence" value="ECO:0007669"/>
    <property type="project" value="TreeGrafter"/>
</dbReference>
<keyword evidence="6 7" id="KW-0472">Membrane</keyword>
<keyword evidence="4 7" id="KW-0812">Transmembrane</keyword>
<dbReference type="EMBL" id="MFSS01000028">
    <property type="protein sequence ID" value="OGI44345.1"/>
    <property type="molecule type" value="Genomic_DNA"/>
</dbReference>
<comment type="similarity">
    <text evidence="2">Belongs to the ABC-4 integral membrane protein family. LolC/E subfamily.</text>
</comment>
<evidence type="ECO:0000259" key="9">
    <source>
        <dbReference type="Pfam" id="PF12704"/>
    </source>
</evidence>
<feature type="domain" description="ABC3 transporter permease C-terminal" evidence="8">
    <location>
        <begin position="286"/>
        <end position="355"/>
    </location>
</feature>
<organism evidence="10 11">
    <name type="scientific">Candidatus Muproteobacteria bacterium RBG_16_64_11</name>
    <dbReference type="NCBI Taxonomy" id="1817758"/>
    <lineage>
        <taxon>Bacteria</taxon>
        <taxon>Pseudomonadati</taxon>
        <taxon>Pseudomonadota</taxon>
        <taxon>Candidatus Muproteobacteria</taxon>
    </lineage>
</organism>
<comment type="subcellular location">
    <subcellularLocation>
        <location evidence="1">Cell membrane</location>
        <topology evidence="1">Multi-pass membrane protein</topology>
    </subcellularLocation>
</comment>
<feature type="transmembrane region" description="Helical" evidence="7">
    <location>
        <begin position="280"/>
        <end position="301"/>
    </location>
</feature>
<dbReference type="InterPro" id="IPR025857">
    <property type="entry name" value="MacB_PCD"/>
</dbReference>
<dbReference type="InterPro" id="IPR003838">
    <property type="entry name" value="ABC3_permease_C"/>
</dbReference>